<reference evidence="10" key="2">
    <citation type="submission" date="2017-04" db="EMBL/GenBank/DDBJ databases">
        <title>Function of individual gut microbiota members based on whole genome sequencing of pure cultures obtained from chicken caecum.</title>
        <authorList>
            <person name="Medvecky M."/>
            <person name="Cejkova D."/>
            <person name="Polansky O."/>
            <person name="Karasova D."/>
            <person name="Kubasova T."/>
            <person name="Cizek A."/>
            <person name="Rychlik I."/>
        </authorList>
    </citation>
    <scope>NUCLEOTIDE SEQUENCE [LARGE SCALE GENOMIC DNA]</scope>
    <source>
        <strain evidence="10">An199</strain>
    </source>
</reference>
<dbReference type="InterPro" id="IPR000524">
    <property type="entry name" value="Tscrpt_reg_HTH_GntR"/>
</dbReference>
<keyword evidence="3" id="KW-0804">Transcription</keyword>
<evidence type="ECO:0000259" key="4">
    <source>
        <dbReference type="PROSITE" id="PS50949"/>
    </source>
</evidence>
<dbReference type="EMBL" id="CYXP01000001">
    <property type="protein sequence ID" value="CUM77202.1"/>
    <property type="molecule type" value="Genomic_DNA"/>
</dbReference>
<evidence type="ECO:0000313" key="5">
    <source>
        <dbReference type="EMBL" id="CUM77202.1"/>
    </source>
</evidence>
<evidence type="ECO:0000256" key="2">
    <source>
        <dbReference type="ARBA" id="ARBA00023125"/>
    </source>
</evidence>
<dbReference type="Pfam" id="PF00392">
    <property type="entry name" value="GntR"/>
    <property type="match status" value="1"/>
</dbReference>
<dbReference type="EMBL" id="WKNE01000002">
    <property type="protein sequence ID" value="MRZ53717.1"/>
    <property type="molecule type" value="Genomic_DNA"/>
</dbReference>
<dbReference type="AlphaFoldDB" id="A0A173RH24"/>
<evidence type="ECO:0000313" key="12">
    <source>
        <dbReference type="Proteomes" id="UP000461276"/>
    </source>
</evidence>
<proteinExistence type="predicted"/>
<organism evidence="5 9">
    <name type="scientific">Parabacteroides distasonis</name>
    <dbReference type="NCBI Taxonomy" id="823"/>
    <lineage>
        <taxon>Bacteria</taxon>
        <taxon>Pseudomonadati</taxon>
        <taxon>Bacteroidota</taxon>
        <taxon>Bacteroidia</taxon>
        <taxon>Bacteroidales</taxon>
        <taxon>Tannerellaceae</taxon>
        <taxon>Parabacteroides</taxon>
    </lineage>
</organism>
<evidence type="ECO:0000313" key="7">
    <source>
        <dbReference type="EMBL" id="MRZ53717.1"/>
    </source>
</evidence>
<dbReference type="SUPFAM" id="SSF46785">
    <property type="entry name" value="Winged helix' DNA-binding domain"/>
    <property type="match status" value="1"/>
</dbReference>
<evidence type="ECO:0000313" key="11">
    <source>
        <dbReference type="Proteomes" id="UP000432516"/>
    </source>
</evidence>
<dbReference type="GO" id="GO:0003677">
    <property type="term" value="F:DNA binding"/>
    <property type="evidence" value="ECO:0007669"/>
    <property type="project" value="UniProtKB-KW"/>
</dbReference>
<dbReference type="GO" id="GO:0003700">
    <property type="term" value="F:DNA-binding transcription factor activity"/>
    <property type="evidence" value="ECO:0007669"/>
    <property type="project" value="InterPro"/>
</dbReference>
<evidence type="ECO:0000313" key="8">
    <source>
        <dbReference type="EMBL" id="OUP21035.1"/>
    </source>
</evidence>
<feature type="domain" description="HTH gntR-type" evidence="4">
    <location>
        <begin position="12"/>
        <end position="80"/>
    </location>
</feature>
<dbReference type="CDD" id="cd07377">
    <property type="entry name" value="WHTH_GntR"/>
    <property type="match status" value="1"/>
</dbReference>
<keyword evidence="1" id="KW-0805">Transcription regulation</keyword>
<dbReference type="InterPro" id="IPR036388">
    <property type="entry name" value="WH-like_DNA-bd_sf"/>
</dbReference>
<keyword evidence="2" id="KW-0238">DNA-binding</keyword>
<evidence type="ECO:0000313" key="6">
    <source>
        <dbReference type="EMBL" id="MRY92094.1"/>
    </source>
</evidence>
<dbReference type="EMBL" id="WKMY01000001">
    <property type="protein sequence ID" value="MRY92094.1"/>
    <property type="molecule type" value="Genomic_DNA"/>
</dbReference>
<dbReference type="Proteomes" id="UP000095591">
    <property type="component" value="Unassembled WGS sequence"/>
</dbReference>
<reference evidence="8" key="3">
    <citation type="journal article" date="2018" name="BMC Genomics">
        <title>Whole genome sequencing and function prediction of 133 gut anaerobes isolated from chicken caecum in pure cultures.</title>
        <authorList>
            <person name="Medvecky M."/>
            <person name="Cejkova D."/>
            <person name="Polansky O."/>
            <person name="Karasova D."/>
            <person name="Kubasova T."/>
            <person name="Cizek A."/>
            <person name="Rychlik I."/>
        </authorList>
    </citation>
    <scope>NUCLEOTIDE SEQUENCE</scope>
    <source>
        <strain evidence="8">An199</strain>
    </source>
</reference>
<name>A0A173RH24_PARDI</name>
<accession>A0A173RH24</accession>
<evidence type="ECO:0000256" key="1">
    <source>
        <dbReference type="ARBA" id="ARBA00023015"/>
    </source>
</evidence>
<evidence type="ECO:0000313" key="10">
    <source>
        <dbReference type="Proteomes" id="UP000195950"/>
    </source>
</evidence>
<dbReference type="InterPro" id="IPR036390">
    <property type="entry name" value="WH_DNA-bd_sf"/>
</dbReference>
<reference evidence="5 9" key="1">
    <citation type="submission" date="2015-09" db="EMBL/GenBank/DDBJ databases">
        <authorList>
            <consortium name="Pathogen Informatics"/>
        </authorList>
    </citation>
    <scope>NUCLEOTIDE SEQUENCE [LARGE SCALE GENOMIC DNA]</scope>
    <source>
        <strain evidence="5 9">2789STDY5608872</strain>
    </source>
</reference>
<sequence>MIKFVLDYSNGVPIYRQIIDQILFGIASGQLKLGEQLPTVRALAVELKVNLNTVSKAYKELEIRDVLTTQQGSGTFINQVDSILLEKERNKKLKDICTQFSILASTYGFTIEEIKAELSKCEILNKYHHEK</sequence>
<dbReference type="PANTHER" id="PTHR38445:SF9">
    <property type="entry name" value="HTH-TYPE TRANSCRIPTIONAL REPRESSOR YTRA"/>
    <property type="match status" value="1"/>
</dbReference>
<protein>
    <submittedName>
        <fullName evidence="6">GntR family transcriptional regulator</fullName>
    </submittedName>
    <submittedName>
        <fullName evidence="5">Transcriptional regulatory protein PtsJ</fullName>
    </submittedName>
</protein>
<gene>
    <name evidence="5" type="primary">mngR</name>
    <name evidence="8" type="ORF">B5F32_04265</name>
    <name evidence="5" type="ORF">ERS852429_00496</name>
    <name evidence="6" type="ORF">GKD67_02330</name>
    <name evidence="7" type="ORF">GKD68_02985</name>
</gene>
<dbReference type="SMART" id="SM00345">
    <property type="entry name" value="HTH_GNTR"/>
    <property type="match status" value="1"/>
</dbReference>
<evidence type="ECO:0000313" key="9">
    <source>
        <dbReference type="Proteomes" id="UP000095591"/>
    </source>
</evidence>
<dbReference type="Gene3D" id="1.10.10.10">
    <property type="entry name" value="Winged helix-like DNA-binding domain superfamily/Winged helix DNA-binding domain"/>
    <property type="match status" value="1"/>
</dbReference>
<dbReference type="Proteomes" id="UP000432516">
    <property type="component" value="Unassembled WGS sequence"/>
</dbReference>
<evidence type="ECO:0000256" key="3">
    <source>
        <dbReference type="ARBA" id="ARBA00023163"/>
    </source>
</evidence>
<dbReference type="Proteomes" id="UP000195950">
    <property type="component" value="Unassembled WGS sequence"/>
</dbReference>
<dbReference type="PANTHER" id="PTHR38445">
    <property type="entry name" value="HTH-TYPE TRANSCRIPTIONAL REPRESSOR YTRA"/>
    <property type="match status" value="1"/>
</dbReference>
<dbReference type="PROSITE" id="PS50949">
    <property type="entry name" value="HTH_GNTR"/>
    <property type="match status" value="1"/>
</dbReference>
<dbReference type="Proteomes" id="UP000461276">
    <property type="component" value="Unassembled WGS sequence"/>
</dbReference>
<dbReference type="RefSeq" id="WP_009275952.1">
    <property type="nucleotide sequence ID" value="NZ_CAXSUO010000001.1"/>
</dbReference>
<dbReference type="EMBL" id="NFJX01000003">
    <property type="protein sequence ID" value="OUP21035.1"/>
    <property type="molecule type" value="Genomic_DNA"/>
</dbReference>
<reference evidence="11 12" key="4">
    <citation type="journal article" date="2019" name="Nat. Med.">
        <title>A library of human gut bacterial isolates paired with longitudinal multiomics data enables mechanistic microbiome research.</title>
        <authorList>
            <person name="Poyet M."/>
            <person name="Groussin M."/>
            <person name="Gibbons S.M."/>
            <person name="Avila-Pacheco J."/>
            <person name="Jiang X."/>
            <person name="Kearney S.M."/>
            <person name="Perrotta A.R."/>
            <person name="Berdy B."/>
            <person name="Zhao S."/>
            <person name="Lieberman T.D."/>
            <person name="Swanson P.K."/>
            <person name="Smith M."/>
            <person name="Roesemann S."/>
            <person name="Alexander J.E."/>
            <person name="Rich S.A."/>
            <person name="Livny J."/>
            <person name="Vlamakis H."/>
            <person name="Clish C."/>
            <person name="Bullock K."/>
            <person name="Deik A."/>
            <person name="Scott J."/>
            <person name="Pierce K.A."/>
            <person name="Xavier R.J."/>
            <person name="Alm E.J."/>
        </authorList>
    </citation>
    <scope>NUCLEOTIDE SEQUENCE [LARGE SCALE GENOMIC DNA]</scope>
    <source>
        <strain evidence="7 11">BIOML-A2</strain>
        <strain evidence="6 12">BIOML-A9</strain>
    </source>
</reference>